<evidence type="ECO:0000256" key="1">
    <source>
        <dbReference type="SAM" id="MobiDB-lite"/>
    </source>
</evidence>
<evidence type="ECO:0000313" key="2">
    <source>
        <dbReference type="EMBL" id="KAK9839655.1"/>
    </source>
</evidence>
<gene>
    <name evidence="2" type="ORF">WJX81_003769</name>
</gene>
<proteinExistence type="predicted"/>
<reference evidence="2 3" key="1">
    <citation type="journal article" date="2024" name="Nat. Commun.">
        <title>Phylogenomics reveals the evolutionary origins of lichenization in chlorophyte algae.</title>
        <authorList>
            <person name="Puginier C."/>
            <person name="Libourel C."/>
            <person name="Otte J."/>
            <person name="Skaloud P."/>
            <person name="Haon M."/>
            <person name="Grisel S."/>
            <person name="Petersen M."/>
            <person name="Berrin J.G."/>
            <person name="Delaux P.M."/>
            <person name="Dal Grande F."/>
            <person name="Keller J."/>
        </authorList>
    </citation>
    <scope>NUCLEOTIDE SEQUENCE [LARGE SCALE GENOMIC DNA]</scope>
    <source>
        <strain evidence="2 3">SAG 245.80</strain>
    </source>
</reference>
<dbReference type="AlphaFoldDB" id="A0AAW1RZX2"/>
<name>A0AAW1RZX2_9CHLO</name>
<dbReference type="EMBL" id="JALJOU010000015">
    <property type="protein sequence ID" value="KAK9839655.1"/>
    <property type="molecule type" value="Genomic_DNA"/>
</dbReference>
<comment type="caution">
    <text evidence="2">The sequence shown here is derived from an EMBL/GenBank/DDBJ whole genome shotgun (WGS) entry which is preliminary data.</text>
</comment>
<dbReference type="Proteomes" id="UP001445335">
    <property type="component" value="Unassembled WGS sequence"/>
</dbReference>
<protein>
    <submittedName>
        <fullName evidence="2">Uncharacterized protein</fullName>
    </submittedName>
</protein>
<sequence length="115" mass="11884">MVQVGSPGLPGNAQPDDSPLQWPVSPPAGTGGYLSFDVDGMYTNLLNCEVPHGTQADALAGSAGEAGGKNNGMVRDRPRRARRPRDWDDFVVDDGASSGGEGGAESEESPERAGD</sequence>
<organism evidence="2 3">
    <name type="scientific">Elliptochloris bilobata</name>
    <dbReference type="NCBI Taxonomy" id="381761"/>
    <lineage>
        <taxon>Eukaryota</taxon>
        <taxon>Viridiplantae</taxon>
        <taxon>Chlorophyta</taxon>
        <taxon>core chlorophytes</taxon>
        <taxon>Trebouxiophyceae</taxon>
        <taxon>Trebouxiophyceae incertae sedis</taxon>
        <taxon>Elliptochloris clade</taxon>
        <taxon>Elliptochloris</taxon>
    </lineage>
</organism>
<evidence type="ECO:0000313" key="3">
    <source>
        <dbReference type="Proteomes" id="UP001445335"/>
    </source>
</evidence>
<feature type="region of interest" description="Disordered" evidence="1">
    <location>
        <begin position="59"/>
        <end position="115"/>
    </location>
</feature>
<keyword evidence="3" id="KW-1185">Reference proteome</keyword>
<feature type="region of interest" description="Disordered" evidence="1">
    <location>
        <begin position="1"/>
        <end position="32"/>
    </location>
</feature>
<accession>A0AAW1RZX2</accession>